<dbReference type="AlphaFoldDB" id="A0A0R1HLZ3"/>
<dbReference type="Proteomes" id="UP000050911">
    <property type="component" value="Unassembled WGS sequence"/>
</dbReference>
<dbReference type="PANTHER" id="PTHR43280:SF28">
    <property type="entry name" value="HTH-TYPE TRANSCRIPTIONAL ACTIVATOR RHAS"/>
    <property type="match status" value="1"/>
</dbReference>
<dbReference type="OrthoDB" id="9813413at2"/>
<dbReference type="InterPro" id="IPR037923">
    <property type="entry name" value="HTH-like"/>
</dbReference>
<dbReference type="Gene3D" id="1.10.10.60">
    <property type="entry name" value="Homeodomain-like"/>
    <property type="match status" value="1"/>
</dbReference>
<dbReference type="SUPFAM" id="SSF46689">
    <property type="entry name" value="Homeodomain-like"/>
    <property type="match status" value="1"/>
</dbReference>
<feature type="domain" description="HTH araC/xylS-type" evidence="4">
    <location>
        <begin position="182"/>
        <end position="284"/>
    </location>
</feature>
<evidence type="ECO:0000313" key="6">
    <source>
        <dbReference type="Proteomes" id="UP000050911"/>
    </source>
</evidence>
<dbReference type="SMART" id="SM00342">
    <property type="entry name" value="HTH_ARAC"/>
    <property type="match status" value="1"/>
</dbReference>
<dbReference type="Gene3D" id="2.60.120.10">
    <property type="entry name" value="Jelly Rolls"/>
    <property type="match status" value="1"/>
</dbReference>
<dbReference type="PROSITE" id="PS01124">
    <property type="entry name" value="HTH_ARAC_FAMILY_2"/>
    <property type="match status" value="1"/>
</dbReference>
<evidence type="ECO:0000259" key="4">
    <source>
        <dbReference type="PROSITE" id="PS01124"/>
    </source>
</evidence>
<dbReference type="InterPro" id="IPR020449">
    <property type="entry name" value="Tscrpt_reg_AraC-type_HTH"/>
</dbReference>
<dbReference type="InterPro" id="IPR003313">
    <property type="entry name" value="AraC-bd"/>
</dbReference>
<gene>
    <name evidence="5" type="ORF">FC96_GL002487</name>
</gene>
<dbReference type="PATRIC" id="fig|1302272.5.peg.2536"/>
<evidence type="ECO:0000313" key="5">
    <source>
        <dbReference type="EMBL" id="KRK47368.1"/>
    </source>
</evidence>
<organism evidence="5 6">
    <name type="scientific">Secundilactobacillus kimchicus JCM 15530</name>
    <dbReference type="NCBI Taxonomy" id="1302272"/>
    <lineage>
        <taxon>Bacteria</taxon>
        <taxon>Bacillati</taxon>
        <taxon>Bacillota</taxon>
        <taxon>Bacilli</taxon>
        <taxon>Lactobacillales</taxon>
        <taxon>Lactobacillaceae</taxon>
        <taxon>Secundilactobacillus</taxon>
    </lineage>
</organism>
<protein>
    <submittedName>
        <fullName evidence="5">AraC family transcriptional regulator</fullName>
    </submittedName>
</protein>
<dbReference type="EMBL" id="AZCX01000009">
    <property type="protein sequence ID" value="KRK47368.1"/>
    <property type="molecule type" value="Genomic_DNA"/>
</dbReference>
<dbReference type="InterPro" id="IPR009057">
    <property type="entry name" value="Homeodomain-like_sf"/>
</dbReference>
<keyword evidence="6" id="KW-1185">Reference proteome</keyword>
<dbReference type="RefSeq" id="WP_056942877.1">
    <property type="nucleotide sequence ID" value="NZ_AZCX01000009.1"/>
</dbReference>
<keyword evidence="2" id="KW-0238">DNA-binding</keyword>
<dbReference type="Pfam" id="PF12833">
    <property type="entry name" value="HTH_18"/>
    <property type="match status" value="1"/>
</dbReference>
<evidence type="ECO:0000256" key="3">
    <source>
        <dbReference type="ARBA" id="ARBA00023163"/>
    </source>
</evidence>
<name>A0A0R1HLZ3_9LACO</name>
<keyword evidence="3" id="KW-0804">Transcription</keyword>
<reference evidence="5 6" key="1">
    <citation type="journal article" date="2015" name="Genome Announc.">
        <title>Expanding the biotechnology potential of lactobacilli through comparative genomics of 213 strains and associated genera.</title>
        <authorList>
            <person name="Sun Z."/>
            <person name="Harris H.M."/>
            <person name="McCann A."/>
            <person name="Guo C."/>
            <person name="Argimon S."/>
            <person name="Zhang W."/>
            <person name="Yang X."/>
            <person name="Jeffery I.B."/>
            <person name="Cooney J.C."/>
            <person name="Kagawa T.F."/>
            <person name="Liu W."/>
            <person name="Song Y."/>
            <person name="Salvetti E."/>
            <person name="Wrobel A."/>
            <person name="Rasinkangas P."/>
            <person name="Parkhill J."/>
            <person name="Rea M.C."/>
            <person name="O'Sullivan O."/>
            <person name="Ritari J."/>
            <person name="Douillard F.P."/>
            <person name="Paul Ross R."/>
            <person name="Yang R."/>
            <person name="Briner A.E."/>
            <person name="Felis G.E."/>
            <person name="de Vos W.M."/>
            <person name="Barrangou R."/>
            <person name="Klaenhammer T.R."/>
            <person name="Caufield P.W."/>
            <person name="Cui Y."/>
            <person name="Zhang H."/>
            <person name="O'Toole P.W."/>
        </authorList>
    </citation>
    <scope>NUCLEOTIDE SEQUENCE [LARGE SCALE GENOMIC DNA]</scope>
    <source>
        <strain evidence="5 6">JCM 15530</strain>
    </source>
</reference>
<dbReference type="SUPFAM" id="SSF51215">
    <property type="entry name" value="Regulatory protein AraC"/>
    <property type="match status" value="1"/>
</dbReference>
<dbReference type="GO" id="GO:0043565">
    <property type="term" value="F:sequence-specific DNA binding"/>
    <property type="evidence" value="ECO:0007669"/>
    <property type="project" value="InterPro"/>
</dbReference>
<dbReference type="PANTHER" id="PTHR43280">
    <property type="entry name" value="ARAC-FAMILY TRANSCRIPTIONAL REGULATOR"/>
    <property type="match status" value="1"/>
</dbReference>
<dbReference type="GO" id="GO:0003700">
    <property type="term" value="F:DNA-binding transcription factor activity"/>
    <property type="evidence" value="ECO:0007669"/>
    <property type="project" value="InterPro"/>
</dbReference>
<dbReference type="PRINTS" id="PR00032">
    <property type="entry name" value="HTHARAC"/>
</dbReference>
<proteinExistence type="predicted"/>
<dbReference type="InterPro" id="IPR014710">
    <property type="entry name" value="RmlC-like_jellyroll"/>
</dbReference>
<keyword evidence="1" id="KW-0805">Transcription regulation</keyword>
<evidence type="ECO:0000256" key="1">
    <source>
        <dbReference type="ARBA" id="ARBA00023015"/>
    </source>
</evidence>
<dbReference type="Pfam" id="PF02311">
    <property type="entry name" value="AraC_binding"/>
    <property type="match status" value="1"/>
</dbReference>
<evidence type="ECO:0000256" key="2">
    <source>
        <dbReference type="ARBA" id="ARBA00023125"/>
    </source>
</evidence>
<comment type="caution">
    <text evidence="5">The sequence shown here is derived from an EMBL/GenBank/DDBJ whole genome shotgun (WGS) entry which is preliminary data.</text>
</comment>
<dbReference type="InterPro" id="IPR018060">
    <property type="entry name" value="HTH_AraC"/>
</dbReference>
<dbReference type="STRING" id="1302272.FC96_GL002487"/>
<accession>A0A0R1HLZ3</accession>
<sequence>MKKYTPLPLIDTSIYLFGGHQRTVAGGWQFFEQKHQAFELMYILAGSQTTEIKNISVDSYGPGSAMIISPGTIHTNRNSSRTEPMTYICTHFNIESVDLKSDIISKVANTVLEPESDIAKLIGDVCTKMVGLVASQRFDANQTKIQIEITYLQFLSDLLTVLKKMELHENAKYSEQEAKMGRDMANLIKEMTEAEVIPNFSFGDVCQELGISTGYGHRTFKKVYGITPLHYIEEEKYQKAKVLLGAPSLSVEEVAFRMGSSSTSNFSKQFRKWSGVTPSNYQHQILKKREVRTLKESGYFE</sequence>